<dbReference type="Gene3D" id="3.30.420.10">
    <property type="entry name" value="Ribonuclease H-like superfamily/Ribonuclease H"/>
    <property type="match status" value="1"/>
</dbReference>
<evidence type="ECO:0000313" key="2">
    <source>
        <dbReference type="Proteomes" id="UP000499080"/>
    </source>
</evidence>
<dbReference type="Pfam" id="PF01359">
    <property type="entry name" value="Transposase_1"/>
    <property type="match status" value="1"/>
</dbReference>
<dbReference type="InterPro" id="IPR036397">
    <property type="entry name" value="RNaseH_sf"/>
</dbReference>
<dbReference type="GO" id="GO:0003676">
    <property type="term" value="F:nucleic acid binding"/>
    <property type="evidence" value="ECO:0007669"/>
    <property type="project" value="InterPro"/>
</dbReference>
<name>A0A4Y2BLH8_ARAVE</name>
<gene>
    <name evidence="1" type="ORF">AVEN_216456_1</name>
</gene>
<proteinExistence type="predicted"/>
<dbReference type="PANTHER" id="PTHR46060:SF1">
    <property type="entry name" value="MARINER MOS1 TRANSPOSASE-LIKE PROTEIN"/>
    <property type="match status" value="1"/>
</dbReference>
<keyword evidence="2" id="KW-1185">Reference proteome</keyword>
<dbReference type="PANTHER" id="PTHR46060">
    <property type="entry name" value="MARINER MOS1 TRANSPOSASE-LIKE PROTEIN"/>
    <property type="match status" value="1"/>
</dbReference>
<dbReference type="OrthoDB" id="8190404at2759"/>
<dbReference type="Proteomes" id="UP000499080">
    <property type="component" value="Unassembled WGS sequence"/>
</dbReference>
<reference evidence="1 2" key="1">
    <citation type="journal article" date="2019" name="Sci. Rep.">
        <title>Orb-weaving spider Araneus ventricosus genome elucidates the spidroin gene catalogue.</title>
        <authorList>
            <person name="Kono N."/>
            <person name="Nakamura H."/>
            <person name="Ohtoshi R."/>
            <person name="Moran D.A.P."/>
            <person name="Shinohara A."/>
            <person name="Yoshida Y."/>
            <person name="Fujiwara M."/>
            <person name="Mori M."/>
            <person name="Tomita M."/>
            <person name="Arakawa K."/>
        </authorList>
    </citation>
    <scope>NUCLEOTIDE SEQUENCE [LARGE SCALE GENOMIC DNA]</scope>
</reference>
<comment type="caution">
    <text evidence="1">The sequence shown here is derived from an EMBL/GenBank/DDBJ whole genome shotgun (WGS) entry which is preliminary data.</text>
</comment>
<dbReference type="InterPro" id="IPR001888">
    <property type="entry name" value="Transposase_1"/>
</dbReference>
<protein>
    <submittedName>
        <fullName evidence="1">Uncharacterized protein</fullName>
    </submittedName>
</protein>
<organism evidence="1 2">
    <name type="scientific">Araneus ventricosus</name>
    <name type="common">Orbweaver spider</name>
    <name type="synonym">Epeira ventricosa</name>
    <dbReference type="NCBI Taxonomy" id="182803"/>
    <lineage>
        <taxon>Eukaryota</taxon>
        <taxon>Metazoa</taxon>
        <taxon>Ecdysozoa</taxon>
        <taxon>Arthropoda</taxon>
        <taxon>Chelicerata</taxon>
        <taxon>Arachnida</taxon>
        <taxon>Araneae</taxon>
        <taxon>Araneomorphae</taxon>
        <taxon>Entelegynae</taxon>
        <taxon>Araneoidea</taxon>
        <taxon>Araneidae</taxon>
        <taxon>Araneus</taxon>
    </lineage>
</organism>
<evidence type="ECO:0000313" key="1">
    <source>
        <dbReference type="EMBL" id="GBL93102.1"/>
    </source>
</evidence>
<sequence>MSFGSCQVILKDHLGLRRFVSRVVPRNWNLFQKQQRVEVAREMLSQGDSFLKWIITGDETCICAFDTETAQQASEWRCVVHYEFLPTGQTVNKDYYLSVMRRLREAIRQKRPEM</sequence>
<accession>A0A4Y2BLH8</accession>
<dbReference type="AlphaFoldDB" id="A0A4Y2BLH8"/>
<dbReference type="EMBL" id="BGPR01000091">
    <property type="protein sequence ID" value="GBL93102.1"/>
    <property type="molecule type" value="Genomic_DNA"/>
</dbReference>
<dbReference type="InterPro" id="IPR052709">
    <property type="entry name" value="Transposase-MT_Hybrid"/>
</dbReference>